<protein>
    <submittedName>
        <fullName evidence="1">Uncharacterized protein</fullName>
    </submittedName>
</protein>
<reference evidence="1" key="2">
    <citation type="journal article" date="2020" name="Nat. Commun.">
        <title>Large-scale genome sequencing of mycorrhizal fungi provides insights into the early evolution of symbiotic traits.</title>
        <authorList>
            <person name="Miyauchi S."/>
            <person name="Kiss E."/>
            <person name="Kuo A."/>
            <person name="Drula E."/>
            <person name="Kohler A."/>
            <person name="Sanchez-Garcia M."/>
            <person name="Morin E."/>
            <person name="Andreopoulos B."/>
            <person name="Barry K.W."/>
            <person name="Bonito G."/>
            <person name="Buee M."/>
            <person name="Carver A."/>
            <person name="Chen C."/>
            <person name="Cichocki N."/>
            <person name="Clum A."/>
            <person name="Culley D."/>
            <person name="Crous P.W."/>
            <person name="Fauchery L."/>
            <person name="Girlanda M."/>
            <person name="Hayes R.D."/>
            <person name="Keri Z."/>
            <person name="LaButti K."/>
            <person name="Lipzen A."/>
            <person name="Lombard V."/>
            <person name="Magnuson J."/>
            <person name="Maillard F."/>
            <person name="Murat C."/>
            <person name="Nolan M."/>
            <person name="Ohm R.A."/>
            <person name="Pangilinan J."/>
            <person name="Pereira M.F."/>
            <person name="Perotto S."/>
            <person name="Peter M."/>
            <person name="Pfister S."/>
            <person name="Riley R."/>
            <person name="Sitrit Y."/>
            <person name="Stielow J.B."/>
            <person name="Szollosi G."/>
            <person name="Zifcakova L."/>
            <person name="Stursova M."/>
            <person name="Spatafora J.W."/>
            <person name="Tedersoo L."/>
            <person name="Vaario L.M."/>
            <person name="Yamada A."/>
            <person name="Yan M."/>
            <person name="Wang P."/>
            <person name="Xu J."/>
            <person name="Bruns T."/>
            <person name="Baldrian P."/>
            <person name="Vilgalys R."/>
            <person name="Dunand C."/>
            <person name="Henrissat B."/>
            <person name="Grigoriev I.V."/>
            <person name="Hibbett D."/>
            <person name="Nagy L.G."/>
            <person name="Martin F.M."/>
        </authorList>
    </citation>
    <scope>NUCLEOTIDE SEQUENCE</scope>
    <source>
        <strain evidence="1">BED1</strain>
    </source>
</reference>
<sequence>MEWHGGCLIQKLLPNNFSDTPANHSDHLTVDSHLTLSTSLCAGTCASPPKVYESSIGRLRSLAHPGTSPFPHGQTHPSLCSEMYSEGMKTRPIYTQLSQRHTDIIPLNSGQTTIAFLAKIL</sequence>
<dbReference type="EMBL" id="WHUW01000004">
    <property type="protein sequence ID" value="KAF8447393.1"/>
    <property type="molecule type" value="Genomic_DNA"/>
</dbReference>
<dbReference type="AlphaFoldDB" id="A0AAD4C496"/>
<proteinExistence type="predicted"/>
<accession>A0AAD4C496</accession>
<dbReference type="Proteomes" id="UP001194468">
    <property type="component" value="Unassembled WGS sequence"/>
</dbReference>
<keyword evidence="2" id="KW-1185">Reference proteome</keyword>
<organism evidence="1 2">
    <name type="scientific">Boletus edulis BED1</name>
    <dbReference type="NCBI Taxonomy" id="1328754"/>
    <lineage>
        <taxon>Eukaryota</taxon>
        <taxon>Fungi</taxon>
        <taxon>Dikarya</taxon>
        <taxon>Basidiomycota</taxon>
        <taxon>Agaricomycotina</taxon>
        <taxon>Agaricomycetes</taxon>
        <taxon>Agaricomycetidae</taxon>
        <taxon>Boletales</taxon>
        <taxon>Boletineae</taxon>
        <taxon>Boletaceae</taxon>
        <taxon>Boletoideae</taxon>
        <taxon>Boletus</taxon>
    </lineage>
</organism>
<evidence type="ECO:0000313" key="1">
    <source>
        <dbReference type="EMBL" id="KAF8447393.1"/>
    </source>
</evidence>
<comment type="caution">
    <text evidence="1">The sequence shown here is derived from an EMBL/GenBank/DDBJ whole genome shotgun (WGS) entry which is preliminary data.</text>
</comment>
<reference evidence="1" key="1">
    <citation type="submission" date="2019-10" db="EMBL/GenBank/DDBJ databases">
        <authorList>
            <consortium name="DOE Joint Genome Institute"/>
            <person name="Kuo A."/>
            <person name="Miyauchi S."/>
            <person name="Kiss E."/>
            <person name="Drula E."/>
            <person name="Kohler A."/>
            <person name="Sanchez-Garcia M."/>
            <person name="Andreopoulos B."/>
            <person name="Barry K.W."/>
            <person name="Bonito G."/>
            <person name="Buee M."/>
            <person name="Carver A."/>
            <person name="Chen C."/>
            <person name="Cichocki N."/>
            <person name="Clum A."/>
            <person name="Culley D."/>
            <person name="Crous P.W."/>
            <person name="Fauchery L."/>
            <person name="Girlanda M."/>
            <person name="Hayes R."/>
            <person name="Keri Z."/>
            <person name="LaButti K."/>
            <person name="Lipzen A."/>
            <person name="Lombard V."/>
            <person name="Magnuson J."/>
            <person name="Maillard F."/>
            <person name="Morin E."/>
            <person name="Murat C."/>
            <person name="Nolan M."/>
            <person name="Ohm R."/>
            <person name="Pangilinan J."/>
            <person name="Pereira M."/>
            <person name="Perotto S."/>
            <person name="Peter M."/>
            <person name="Riley R."/>
            <person name="Sitrit Y."/>
            <person name="Stielow B."/>
            <person name="Szollosi G."/>
            <person name="Zifcakova L."/>
            <person name="Stursova M."/>
            <person name="Spatafora J.W."/>
            <person name="Tedersoo L."/>
            <person name="Vaario L.-M."/>
            <person name="Yamada A."/>
            <person name="Yan M."/>
            <person name="Wang P."/>
            <person name="Xu J."/>
            <person name="Bruns T."/>
            <person name="Baldrian P."/>
            <person name="Vilgalys R."/>
            <person name="Henrissat B."/>
            <person name="Grigoriev I.V."/>
            <person name="Hibbett D."/>
            <person name="Nagy L.G."/>
            <person name="Martin F.M."/>
        </authorList>
    </citation>
    <scope>NUCLEOTIDE SEQUENCE</scope>
    <source>
        <strain evidence="1">BED1</strain>
    </source>
</reference>
<gene>
    <name evidence="1" type="ORF">L210DRAFT_2794454</name>
</gene>
<evidence type="ECO:0000313" key="2">
    <source>
        <dbReference type="Proteomes" id="UP001194468"/>
    </source>
</evidence>
<name>A0AAD4C496_BOLED</name>